<proteinExistence type="predicted"/>
<sequence length="172" mass="17436">MTTTKRVDIHLRGASGPLRAGVRWSGTDDTRLLLHFDGAPDGLGPHAVALSPELDAARPGALDDAAAALGWAADHAAELGAAPARLVVAGRGAGAAIAAGLALLARDEGWPPLERQILVRPRLPEGFAPDLAGVADATVVTGPDDDGRAYAGRLRAAGVPVDQIPADEGSAR</sequence>
<protein>
    <submittedName>
        <fullName evidence="2">Acetyl esterase/lipase</fullName>
    </submittedName>
</protein>
<dbReference type="RefSeq" id="WP_179832148.1">
    <property type="nucleotide sequence ID" value="NZ_BMRD01000006.1"/>
</dbReference>
<dbReference type="InterPro" id="IPR029058">
    <property type="entry name" value="AB_hydrolase_fold"/>
</dbReference>
<dbReference type="AlphaFoldDB" id="A0A7Y9G6I0"/>
<dbReference type="GO" id="GO:0016787">
    <property type="term" value="F:hydrolase activity"/>
    <property type="evidence" value="ECO:0007669"/>
    <property type="project" value="InterPro"/>
</dbReference>
<dbReference type="Pfam" id="PF07859">
    <property type="entry name" value="Abhydrolase_3"/>
    <property type="match status" value="1"/>
</dbReference>
<evidence type="ECO:0000313" key="2">
    <source>
        <dbReference type="EMBL" id="NYE10651.1"/>
    </source>
</evidence>
<evidence type="ECO:0000259" key="1">
    <source>
        <dbReference type="Pfam" id="PF07859"/>
    </source>
</evidence>
<keyword evidence="3" id="KW-1185">Reference proteome</keyword>
<evidence type="ECO:0000313" key="3">
    <source>
        <dbReference type="Proteomes" id="UP000591272"/>
    </source>
</evidence>
<dbReference type="Proteomes" id="UP000591272">
    <property type="component" value="Unassembled WGS sequence"/>
</dbReference>
<accession>A0A7Y9G6I0</accession>
<name>A0A7Y9G6I0_9ACTN</name>
<organism evidence="2 3">
    <name type="scientific">Actinomadura citrea</name>
    <dbReference type="NCBI Taxonomy" id="46158"/>
    <lineage>
        <taxon>Bacteria</taxon>
        <taxon>Bacillati</taxon>
        <taxon>Actinomycetota</taxon>
        <taxon>Actinomycetes</taxon>
        <taxon>Streptosporangiales</taxon>
        <taxon>Thermomonosporaceae</taxon>
        <taxon>Actinomadura</taxon>
    </lineage>
</organism>
<reference evidence="2 3" key="1">
    <citation type="submission" date="2020-07" db="EMBL/GenBank/DDBJ databases">
        <title>Sequencing the genomes of 1000 actinobacteria strains.</title>
        <authorList>
            <person name="Klenk H.-P."/>
        </authorList>
    </citation>
    <scope>NUCLEOTIDE SEQUENCE [LARGE SCALE GENOMIC DNA]</scope>
    <source>
        <strain evidence="2 3">DSM 43461</strain>
    </source>
</reference>
<dbReference type="SUPFAM" id="SSF53474">
    <property type="entry name" value="alpha/beta-Hydrolases"/>
    <property type="match status" value="1"/>
</dbReference>
<dbReference type="EMBL" id="JACCBT010000001">
    <property type="protein sequence ID" value="NYE10651.1"/>
    <property type="molecule type" value="Genomic_DNA"/>
</dbReference>
<gene>
    <name evidence="2" type="ORF">BJ999_000947</name>
</gene>
<comment type="caution">
    <text evidence="2">The sequence shown here is derived from an EMBL/GenBank/DDBJ whole genome shotgun (WGS) entry which is preliminary data.</text>
</comment>
<dbReference type="Gene3D" id="3.40.50.1820">
    <property type="entry name" value="alpha/beta hydrolase"/>
    <property type="match status" value="1"/>
</dbReference>
<feature type="domain" description="Alpha/beta hydrolase fold-3" evidence="1">
    <location>
        <begin position="58"/>
        <end position="123"/>
    </location>
</feature>
<dbReference type="InterPro" id="IPR013094">
    <property type="entry name" value="AB_hydrolase_3"/>
</dbReference>